<dbReference type="InterPro" id="IPR017871">
    <property type="entry name" value="ABC_transporter-like_CS"/>
</dbReference>
<proteinExistence type="predicted"/>
<accession>A0A328ASR3</accession>
<evidence type="ECO:0000256" key="3">
    <source>
        <dbReference type="ARBA" id="ARBA00022741"/>
    </source>
</evidence>
<dbReference type="Gene3D" id="1.20.1560.10">
    <property type="entry name" value="ABC transporter type 1, transmembrane domain"/>
    <property type="match status" value="1"/>
</dbReference>
<keyword evidence="4" id="KW-0067">ATP-binding</keyword>
<evidence type="ECO:0000259" key="11">
    <source>
        <dbReference type="PROSITE" id="PS50929"/>
    </source>
</evidence>
<dbReference type="EMBL" id="QFYR01000001">
    <property type="protein sequence ID" value="RAK57579.1"/>
    <property type="molecule type" value="Genomic_DNA"/>
</dbReference>
<keyword evidence="3" id="KW-0547">Nucleotide-binding</keyword>
<feature type="domain" description="ABC transmembrane type-1" evidence="11">
    <location>
        <begin position="60"/>
        <end position="346"/>
    </location>
</feature>
<dbReference type="InterPro" id="IPR039421">
    <property type="entry name" value="Type_1_exporter"/>
</dbReference>
<comment type="subcellular location">
    <subcellularLocation>
        <location evidence="1">Cell membrane</location>
        <topology evidence="1">Multi-pass membrane protein</topology>
    </subcellularLocation>
</comment>
<dbReference type="OrthoDB" id="5288404at2"/>
<dbReference type="CDD" id="cd18575">
    <property type="entry name" value="ABC_6TM_bac_exporter_ABCB8_10_like"/>
    <property type="match status" value="1"/>
</dbReference>
<dbReference type="SUPFAM" id="SSF52540">
    <property type="entry name" value="P-loop containing nucleoside triphosphate hydrolases"/>
    <property type="match status" value="1"/>
</dbReference>
<feature type="transmembrane region" description="Helical" evidence="9">
    <location>
        <begin position="59"/>
        <end position="83"/>
    </location>
</feature>
<dbReference type="Pfam" id="PF00005">
    <property type="entry name" value="ABC_tran"/>
    <property type="match status" value="1"/>
</dbReference>
<evidence type="ECO:0000256" key="1">
    <source>
        <dbReference type="ARBA" id="ARBA00004651"/>
    </source>
</evidence>
<evidence type="ECO:0000259" key="10">
    <source>
        <dbReference type="PROSITE" id="PS50893"/>
    </source>
</evidence>
<dbReference type="Gene3D" id="3.40.50.300">
    <property type="entry name" value="P-loop containing nucleotide triphosphate hydrolases"/>
    <property type="match status" value="1"/>
</dbReference>
<sequence>MSESAAESSGSEASVHGRPSAGQSLANNLSEAADRREKSRNVGALRRLKPFILAHWGDALLSAVFLVGSTSATLGLSGAVRLLVDNLTRAQQGAVAAGAVDRWFLLIGAVALGLGLATAGRYFFITKLGERVVADLRKATYAHILTLDPIYFLKTRTGEVLSRLTTDIQIVENLVASSISVAVRNLLTLIGAVILMMIVSPHLTGLVLLLIPAVLVPLFLFGRKVRQLTASTQDQFAAAVGYAGESLDALETVQAFGRERSAAGRFGEAVEAAFRISLRRMSARAVMTALVIVLVFGGVVGIFWLGVHSAISGAMSWGALFQFAFLSVMAAGSVGALGETWGDVQKASGAMERIGELLDARPGVAAPASPVALPEPARGEIAIENVTFAYPGRPELPALNGFSLQVRPGERVALVGPSGAGKSTVLRLLLRFYDPQGGRVLLDGVDVRDADPAQVRSRMALVAQDSALFSGSASDNIRFGREEATDDEVRAALRAAQAEPFLDALPQGLETAVGERARSLSGGQRQRLAIARALIRRSPILLLDEATSALDAENERLVQRALDEAMEGRTTLVIAHRLATVLKADRIVVLDEGRVVEQGSHAELVARGGLYSRLAALQFGQAA</sequence>
<reference evidence="13" key="1">
    <citation type="submission" date="2018-05" db="EMBL/GenBank/DDBJ databases">
        <authorList>
            <person name="Li X."/>
        </authorList>
    </citation>
    <scope>NUCLEOTIDE SEQUENCE [LARGE SCALE GENOMIC DNA]</scope>
    <source>
        <strain evidence="13">YIM 73061</strain>
    </source>
</reference>
<keyword evidence="5 9" id="KW-1133">Transmembrane helix</keyword>
<protein>
    <submittedName>
        <fullName evidence="12">ABC transporter</fullName>
    </submittedName>
</protein>
<evidence type="ECO:0000256" key="7">
    <source>
        <dbReference type="ARBA" id="ARBA00024725"/>
    </source>
</evidence>
<feature type="compositionally biased region" description="Polar residues" evidence="8">
    <location>
        <begin position="21"/>
        <end position="30"/>
    </location>
</feature>
<dbReference type="NCBIfam" id="TIGR02204">
    <property type="entry name" value="MsbA_rel"/>
    <property type="match status" value="1"/>
</dbReference>
<dbReference type="InterPro" id="IPR036640">
    <property type="entry name" value="ABC1_TM_sf"/>
</dbReference>
<dbReference type="PANTHER" id="PTHR43394">
    <property type="entry name" value="ATP-DEPENDENT PERMEASE MDL1, MITOCHONDRIAL"/>
    <property type="match status" value="1"/>
</dbReference>
<feature type="transmembrane region" description="Helical" evidence="9">
    <location>
        <begin position="103"/>
        <end position="124"/>
    </location>
</feature>
<dbReference type="Pfam" id="PF00664">
    <property type="entry name" value="ABC_membrane"/>
    <property type="match status" value="1"/>
</dbReference>
<name>A0A328ASR3_9CAUL</name>
<feature type="transmembrane region" description="Helical" evidence="9">
    <location>
        <begin position="285"/>
        <end position="307"/>
    </location>
</feature>
<dbReference type="SMART" id="SM00382">
    <property type="entry name" value="AAA"/>
    <property type="match status" value="1"/>
</dbReference>
<dbReference type="InterPro" id="IPR027417">
    <property type="entry name" value="P-loop_NTPase"/>
</dbReference>
<dbReference type="SUPFAM" id="SSF90123">
    <property type="entry name" value="ABC transporter transmembrane region"/>
    <property type="match status" value="1"/>
</dbReference>
<dbReference type="PROSITE" id="PS00211">
    <property type="entry name" value="ABC_TRANSPORTER_1"/>
    <property type="match status" value="1"/>
</dbReference>
<evidence type="ECO:0000256" key="4">
    <source>
        <dbReference type="ARBA" id="ARBA00022840"/>
    </source>
</evidence>
<gene>
    <name evidence="12" type="ORF">DJ018_06525</name>
</gene>
<dbReference type="Proteomes" id="UP000249725">
    <property type="component" value="Unassembled WGS sequence"/>
</dbReference>
<feature type="transmembrane region" description="Helical" evidence="9">
    <location>
        <begin position="319"/>
        <end position="338"/>
    </location>
</feature>
<dbReference type="GO" id="GO:0090374">
    <property type="term" value="P:oligopeptide export from mitochondrion"/>
    <property type="evidence" value="ECO:0007669"/>
    <property type="project" value="TreeGrafter"/>
</dbReference>
<dbReference type="InterPro" id="IPR011918">
    <property type="entry name" value="ABC_MsbA_ATP-bd"/>
</dbReference>
<dbReference type="InterPro" id="IPR011527">
    <property type="entry name" value="ABC1_TM_dom"/>
</dbReference>
<dbReference type="PROSITE" id="PS50893">
    <property type="entry name" value="ABC_TRANSPORTER_2"/>
    <property type="match status" value="1"/>
</dbReference>
<keyword evidence="13" id="KW-1185">Reference proteome</keyword>
<comment type="caution">
    <text evidence="12">The sequence shown here is derived from an EMBL/GenBank/DDBJ whole genome shotgun (WGS) entry which is preliminary data.</text>
</comment>
<keyword evidence="2 9" id="KW-0812">Transmembrane</keyword>
<feature type="compositionally biased region" description="Low complexity" evidence="8">
    <location>
        <begin position="1"/>
        <end position="14"/>
    </location>
</feature>
<dbReference type="PANTHER" id="PTHR43394:SF1">
    <property type="entry name" value="ATP-BINDING CASSETTE SUB-FAMILY B MEMBER 10, MITOCHONDRIAL"/>
    <property type="match status" value="1"/>
</dbReference>
<feature type="domain" description="ABC transporter" evidence="10">
    <location>
        <begin position="381"/>
        <end position="617"/>
    </location>
</feature>
<dbReference type="GO" id="GO:0016887">
    <property type="term" value="F:ATP hydrolysis activity"/>
    <property type="evidence" value="ECO:0007669"/>
    <property type="project" value="InterPro"/>
</dbReference>
<dbReference type="PROSITE" id="PS50929">
    <property type="entry name" value="ABC_TM1F"/>
    <property type="match status" value="1"/>
</dbReference>
<evidence type="ECO:0000313" key="13">
    <source>
        <dbReference type="Proteomes" id="UP000249725"/>
    </source>
</evidence>
<dbReference type="GO" id="GO:0015421">
    <property type="term" value="F:ABC-type oligopeptide transporter activity"/>
    <property type="evidence" value="ECO:0007669"/>
    <property type="project" value="TreeGrafter"/>
</dbReference>
<organism evidence="12 13">
    <name type="scientific">Phenylobacterium deserti</name>
    <dbReference type="NCBI Taxonomy" id="1914756"/>
    <lineage>
        <taxon>Bacteria</taxon>
        <taxon>Pseudomonadati</taxon>
        <taxon>Pseudomonadota</taxon>
        <taxon>Alphaproteobacteria</taxon>
        <taxon>Caulobacterales</taxon>
        <taxon>Caulobacteraceae</taxon>
        <taxon>Phenylobacterium</taxon>
    </lineage>
</organism>
<evidence type="ECO:0000256" key="6">
    <source>
        <dbReference type="ARBA" id="ARBA00023136"/>
    </source>
</evidence>
<evidence type="ECO:0000313" key="12">
    <source>
        <dbReference type="EMBL" id="RAK57579.1"/>
    </source>
</evidence>
<feature type="region of interest" description="Disordered" evidence="8">
    <location>
        <begin position="1"/>
        <end position="34"/>
    </location>
</feature>
<dbReference type="RefSeq" id="WP_111514030.1">
    <property type="nucleotide sequence ID" value="NZ_QFYR01000001.1"/>
</dbReference>
<comment type="function">
    <text evidence="7">Part of an ABC transporter complex. Transmembrane domains (TMD) form a pore in the inner membrane and the ATP-binding domain (NBD) is responsible for energy generation.</text>
</comment>
<evidence type="ECO:0000256" key="5">
    <source>
        <dbReference type="ARBA" id="ARBA00022989"/>
    </source>
</evidence>
<dbReference type="GO" id="GO:0005524">
    <property type="term" value="F:ATP binding"/>
    <property type="evidence" value="ECO:0007669"/>
    <property type="project" value="UniProtKB-KW"/>
</dbReference>
<evidence type="ECO:0000256" key="8">
    <source>
        <dbReference type="SAM" id="MobiDB-lite"/>
    </source>
</evidence>
<dbReference type="FunFam" id="3.40.50.300:FF:000218">
    <property type="entry name" value="Multidrug ABC transporter ATP-binding protein"/>
    <property type="match status" value="1"/>
</dbReference>
<evidence type="ECO:0000256" key="2">
    <source>
        <dbReference type="ARBA" id="ARBA00022692"/>
    </source>
</evidence>
<keyword evidence="6 9" id="KW-0472">Membrane</keyword>
<dbReference type="InterPro" id="IPR003593">
    <property type="entry name" value="AAA+_ATPase"/>
</dbReference>
<dbReference type="GO" id="GO:0005886">
    <property type="term" value="C:plasma membrane"/>
    <property type="evidence" value="ECO:0007669"/>
    <property type="project" value="UniProtKB-SubCell"/>
</dbReference>
<dbReference type="AlphaFoldDB" id="A0A328ASR3"/>
<evidence type="ECO:0000256" key="9">
    <source>
        <dbReference type="SAM" id="Phobius"/>
    </source>
</evidence>
<feature type="transmembrane region" description="Helical" evidence="9">
    <location>
        <begin position="205"/>
        <end position="222"/>
    </location>
</feature>
<dbReference type="InterPro" id="IPR003439">
    <property type="entry name" value="ABC_transporter-like_ATP-bd"/>
</dbReference>